<dbReference type="SUPFAM" id="SSF100895">
    <property type="entry name" value="Kazal-type serine protease inhibitors"/>
    <property type="match status" value="1"/>
</dbReference>
<dbReference type="OrthoDB" id="2305485at2759"/>
<accession>A0A9P6MS47</accession>
<dbReference type="Gene3D" id="3.30.60.30">
    <property type="match status" value="1"/>
</dbReference>
<keyword evidence="1" id="KW-0732">Signal</keyword>
<dbReference type="Proteomes" id="UP000703661">
    <property type="component" value="Unassembled WGS sequence"/>
</dbReference>
<gene>
    <name evidence="2" type="ORF">BGZ80_001085</name>
</gene>
<evidence type="ECO:0008006" key="4">
    <source>
        <dbReference type="Google" id="ProtNLM"/>
    </source>
</evidence>
<sequence>MHSSSMTFKFLTPILALLFASSSFVNAKSCSNTCPEEVQTVCGVSYNGRGEPTYKTFPGVCIMEFHNCIFNENFKAAPIPASFETGKYYSCETLGYHSEL</sequence>
<evidence type="ECO:0000313" key="3">
    <source>
        <dbReference type="Proteomes" id="UP000703661"/>
    </source>
</evidence>
<reference evidence="2" key="1">
    <citation type="journal article" date="2020" name="Fungal Divers.">
        <title>Resolving the Mortierellaceae phylogeny through synthesis of multi-gene phylogenetics and phylogenomics.</title>
        <authorList>
            <person name="Vandepol N."/>
            <person name="Liber J."/>
            <person name="Desiro A."/>
            <person name="Na H."/>
            <person name="Kennedy M."/>
            <person name="Barry K."/>
            <person name="Grigoriev I.V."/>
            <person name="Miller A.N."/>
            <person name="O'Donnell K."/>
            <person name="Stajich J.E."/>
            <person name="Bonito G."/>
        </authorList>
    </citation>
    <scope>NUCLEOTIDE SEQUENCE</scope>
    <source>
        <strain evidence="2">NRRL 2769</strain>
    </source>
</reference>
<name>A0A9P6MS47_9FUNG</name>
<comment type="caution">
    <text evidence="2">The sequence shown here is derived from an EMBL/GenBank/DDBJ whole genome shotgun (WGS) entry which is preliminary data.</text>
</comment>
<feature type="chain" id="PRO_5040191068" description="Kazal-like domain-containing protein" evidence="1">
    <location>
        <begin position="28"/>
        <end position="100"/>
    </location>
</feature>
<protein>
    <recommendedName>
        <fullName evidence="4">Kazal-like domain-containing protein</fullName>
    </recommendedName>
</protein>
<organism evidence="2 3">
    <name type="scientific">Entomortierella chlamydospora</name>
    <dbReference type="NCBI Taxonomy" id="101097"/>
    <lineage>
        <taxon>Eukaryota</taxon>
        <taxon>Fungi</taxon>
        <taxon>Fungi incertae sedis</taxon>
        <taxon>Mucoromycota</taxon>
        <taxon>Mortierellomycotina</taxon>
        <taxon>Mortierellomycetes</taxon>
        <taxon>Mortierellales</taxon>
        <taxon>Mortierellaceae</taxon>
        <taxon>Entomortierella</taxon>
    </lineage>
</organism>
<evidence type="ECO:0000313" key="2">
    <source>
        <dbReference type="EMBL" id="KAG0010921.1"/>
    </source>
</evidence>
<keyword evidence="3" id="KW-1185">Reference proteome</keyword>
<dbReference type="AlphaFoldDB" id="A0A9P6MS47"/>
<proteinExistence type="predicted"/>
<dbReference type="EMBL" id="JAAAID010001241">
    <property type="protein sequence ID" value="KAG0010921.1"/>
    <property type="molecule type" value="Genomic_DNA"/>
</dbReference>
<evidence type="ECO:0000256" key="1">
    <source>
        <dbReference type="SAM" id="SignalP"/>
    </source>
</evidence>
<feature type="signal peptide" evidence="1">
    <location>
        <begin position="1"/>
        <end position="27"/>
    </location>
</feature>
<dbReference type="InterPro" id="IPR036058">
    <property type="entry name" value="Kazal_dom_sf"/>
</dbReference>